<evidence type="ECO:0000256" key="10">
    <source>
        <dbReference type="SAM" id="Phobius"/>
    </source>
</evidence>
<dbReference type="Proteomes" id="UP000248790">
    <property type="component" value="Unassembled WGS sequence"/>
</dbReference>
<keyword evidence="10" id="KW-0812">Transmembrane</keyword>
<dbReference type="Gene3D" id="3.30.565.10">
    <property type="entry name" value="Histidine kinase-like ATPase, C-terminal domain"/>
    <property type="match status" value="1"/>
</dbReference>
<dbReference type="Pfam" id="PF02518">
    <property type="entry name" value="HATPase_c"/>
    <property type="match status" value="1"/>
</dbReference>
<evidence type="ECO:0000256" key="4">
    <source>
        <dbReference type="ARBA" id="ARBA00022679"/>
    </source>
</evidence>
<comment type="caution">
    <text evidence="12">The sequence shown here is derived from an EMBL/GenBank/DDBJ whole genome shotgun (WGS) entry which is preliminary data.</text>
</comment>
<dbReference type="SMART" id="SM00387">
    <property type="entry name" value="HATPase_c"/>
    <property type="match status" value="1"/>
</dbReference>
<accession>A0A327X7Z6</accession>
<dbReference type="InterPro" id="IPR003661">
    <property type="entry name" value="HisK_dim/P_dom"/>
</dbReference>
<evidence type="ECO:0000256" key="8">
    <source>
        <dbReference type="ARBA" id="ARBA00023012"/>
    </source>
</evidence>
<evidence type="ECO:0000313" key="12">
    <source>
        <dbReference type="EMBL" id="RAK02003.1"/>
    </source>
</evidence>
<evidence type="ECO:0000256" key="5">
    <source>
        <dbReference type="ARBA" id="ARBA00022741"/>
    </source>
</evidence>
<keyword evidence="10" id="KW-1133">Transmembrane helix</keyword>
<keyword evidence="4" id="KW-0808">Transferase</keyword>
<dbReference type="CDD" id="cd00082">
    <property type="entry name" value="HisKA"/>
    <property type="match status" value="1"/>
</dbReference>
<dbReference type="GO" id="GO:0007234">
    <property type="term" value="P:osmosensory signaling via phosphorelay pathway"/>
    <property type="evidence" value="ECO:0007669"/>
    <property type="project" value="TreeGrafter"/>
</dbReference>
<reference evidence="12 13" key="1">
    <citation type="submission" date="2018-06" db="EMBL/GenBank/DDBJ databases">
        <title>Genomic Encyclopedia of Archaeal and Bacterial Type Strains, Phase II (KMG-II): from individual species to whole genera.</title>
        <authorList>
            <person name="Goeker M."/>
        </authorList>
    </citation>
    <scope>NUCLEOTIDE SEQUENCE [LARGE SCALE GENOMIC DNA]</scope>
    <source>
        <strain evidence="12 13">DSM 21851</strain>
    </source>
</reference>
<evidence type="ECO:0000256" key="3">
    <source>
        <dbReference type="ARBA" id="ARBA00022553"/>
    </source>
</evidence>
<dbReference type="GO" id="GO:0030295">
    <property type="term" value="F:protein kinase activator activity"/>
    <property type="evidence" value="ECO:0007669"/>
    <property type="project" value="TreeGrafter"/>
</dbReference>
<dbReference type="EC" id="2.7.13.3" evidence="2"/>
<dbReference type="GO" id="GO:0000156">
    <property type="term" value="F:phosphorelay response regulator activity"/>
    <property type="evidence" value="ECO:0007669"/>
    <property type="project" value="TreeGrafter"/>
</dbReference>
<sequence>MKNGAEMVCQTSYVACLFNRIILAGLLFIIGSNAYAQNTLSLLTQLQNARHDSTRLQLYAQLADTLYAREQFDSLYSLTKQALRLAQRCVADAKSIKVAKDIAMGLETLALVQERMGYYQQALKSYKEYQVITDSLRTVEKSAKVQALYELEKKESTIQLLQKKSQLDYLKVKQQEQKLALANRQRPLYIMGISVLTSLVGITGYFLRRFYRAQQLLTRKKQEIETQARELQETNRLKDRLFAIVGHDLRSPVASLKASFTLLKIKDRYPTELTRLEQEVNGLSQTLDTILYWSLNQQQGLQLRQQRLLLQELIQDALDGFTGFIRQKQLIVTFNAVPACVWADENMTMLVFRNILHNAFKFTPPGGAVRISIAIEPDQTSLRIADTGIGMDVTYADADRQAQQGTGIGLSLSKDLMQRNGGRLTLESKKGRGTSVTLSWPNAKEDE</sequence>
<dbReference type="InterPro" id="IPR004358">
    <property type="entry name" value="Sig_transdc_His_kin-like_C"/>
</dbReference>
<protein>
    <recommendedName>
        <fullName evidence="2">histidine kinase</fullName>
        <ecNumber evidence="2">2.7.13.3</ecNumber>
    </recommendedName>
</protein>
<organism evidence="12 13">
    <name type="scientific">Larkinella arboricola</name>
    <dbReference type="NCBI Taxonomy" id="643671"/>
    <lineage>
        <taxon>Bacteria</taxon>
        <taxon>Pseudomonadati</taxon>
        <taxon>Bacteroidota</taxon>
        <taxon>Cytophagia</taxon>
        <taxon>Cytophagales</taxon>
        <taxon>Spirosomataceae</taxon>
        <taxon>Larkinella</taxon>
    </lineage>
</organism>
<dbReference type="PANTHER" id="PTHR42878:SF7">
    <property type="entry name" value="SENSOR HISTIDINE KINASE GLRK"/>
    <property type="match status" value="1"/>
</dbReference>
<dbReference type="EMBL" id="QLMC01000001">
    <property type="protein sequence ID" value="RAK02003.1"/>
    <property type="molecule type" value="Genomic_DNA"/>
</dbReference>
<dbReference type="InterPro" id="IPR050351">
    <property type="entry name" value="BphY/WalK/GraS-like"/>
</dbReference>
<dbReference type="SUPFAM" id="SSF55874">
    <property type="entry name" value="ATPase domain of HSP90 chaperone/DNA topoisomerase II/histidine kinase"/>
    <property type="match status" value="1"/>
</dbReference>
<dbReference type="InterPro" id="IPR036890">
    <property type="entry name" value="HATPase_C_sf"/>
</dbReference>
<gene>
    <name evidence="12" type="ORF">LX87_00117</name>
</gene>
<feature type="region of interest" description="Disordered" evidence="9">
    <location>
        <begin position="426"/>
        <end position="447"/>
    </location>
</feature>
<dbReference type="GO" id="GO:0005524">
    <property type="term" value="F:ATP binding"/>
    <property type="evidence" value="ECO:0007669"/>
    <property type="project" value="UniProtKB-KW"/>
</dbReference>
<dbReference type="InterPro" id="IPR003594">
    <property type="entry name" value="HATPase_dom"/>
</dbReference>
<dbReference type="InterPro" id="IPR036097">
    <property type="entry name" value="HisK_dim/P_sf"/>
</dbReference>
<dbReference type="InterPro" id="IPR005467">
    <property type="entry name" value="His_kinase_dom"/>
</dbReference>
<dbReference type="OrthoDB" id="9810447at2"/>
<dbReference type="PRINTS" id="PR00344">
    <property type="entry name" value="BCTRLSENSOR"/>
</dbReference>
<keyword evidence="5" id="KW-0547">Nucleotide-binding</keyword>
<evidence type="ECO:0000259" key="11">
    <source>
        <dbReference type="PROSITE" id="PS50109"/>
    </source>
</evidence>
<keyword evidence="10" id="KW-0472">Membrane</keyword>
<dbReference type="PROSITE" id="PS50109">
    <property type="entry name" value="HIS_KIN"/>
    <property type="match status" value="1"/>
</dbReference>
<feature type="domain" description="Histidine kinase" evidence="11">
    <location>
        <begin position="244"/>
        <end position="444"/>
    </location>
</feature>
<keyword evidence="13" id="KW-1185">Reference proteome</keyword>
<comment type="catalytic activity">
    <reaction evidence="1">
        <text>ATP + protein L-histidine = ADP + protein N-phospho-L-histidine.</text>
        <dbReference type="EC" id="2.7.13.3"/>
    </reaction>
</comment>
<feature type="transmembrane region" description="Helical" evidence="10">
    <location>
        <begin position="188"/>
        <end position="207"/>
    </location>
</feature>
<dbReference type="AlphaFoldDB" id="A0A327X7Z6"/>
<name>A0A327X7Z6_LARAB</name>
<evidence type="ECO:0000256" key="6">
    <source>
        <dbReference type="ARBA" id="ARBA00022777"/>
    </source>
</evidence>
<dbReference type="PANTHER" id="PTHR42878">
    <property type="entry name" value="TWO-COMPONENT HISTIDINE KINASE"/>
    <property type="match status" value="1"/>
</dbReference>
<keyword evidence="3" id="KW-0597">Phosphoprotein</keyword>
<proteinExistence type="predicted"/>
<keyword evidence="6 12" id="KW-0418">Kinase</keyword>
<dbReference type="Gene3D" id="1.10.287.130">
    <property type="match status" value="1"/>
</dbReference>
<keyword evidence="8" id="KW-0902">Two-component regulatory system</keyword>
<evidence type="ECO:0000256" key="9">
    <source>
        <dbReference type="SAM" id="MobiDB-lite"/>
    </source>
</evidence>
<evidence type="ECO:0000256" key="7">
    <source>
        <dbReference type="ARBA" id="ARBA00022840"/>
    </source>
</evidence>
<keyword evidence="7" id="KW-0067">ATP-binding</keyword>
<evidence type="ECO:0000256" key="2">
    <source>
        <dbReference type="ARBA" id="ARBA00012438"/>
    </source>
</evidence>
<evidence type="ECO:0000256" key="1">
    <source>
        <dbReference type="ARBA" id="ARBA00000085"/>
    </source>
</evidence>
<dbReference type="GO" id="GO:0000155">
    <property type="term" value="F:phosphorelay sensor kinase activity"/>
    <property type="evidence" value="ECO:0007669"/>
    <property type="project" value="InterPro"/>
</dbReference>
<dbReference type="SUPFAM" id="SSF47384">
    <property type="entry name" value="Homodimeric domain of signal transducing histidine kinase"/>
    <property type="match status" value="1"/>
</dbReference>
<evidence type="ECO:0000313" key="13">
    <source>
        <dbReference type="Proteomes" id="UP000248790"/>
    </source>
</evidence>